<sequence length="210" mass="22921">MDSSLPSWMVHSCIGVAALTIPMVYFDGQLFGYHTTLMSAGYILCMGEGVLLASKAVVLPAGEDRLRLLKKHMYLQVAAWAAIVGGFYAIYHNKDIHGKPHFTSYHSWLGVLTLITTFLTPVTGALGFKYLGLMNYLPPGSGDVVKAIHRKQGSVVYFGSLFVILLGLYTPGINKGMLTYFMMASATAATCMILHNYINKYDKQSLPGGP</sequence>
<name>A0AAE0G138_9CHLO</name>
<dbReference type="PANTHER" id="PTHR15422:SF45">
    <property type="entry name" value="CYTOCHROME B561 DOMAIN-CONTAINING PROTEIN"/>
    <property type="match status" value="1"/>
</dbReference>
<accession>A0AAE0G138</accession>
<protein>
    <recommendedName>
        <fullName evidence="12">Cytochrome b561 domain-containing protein</fullName>
    </recommendedName>
</protein>
<dbReference type="AlphaFoldDB" id="A0AAE0G138"/>
<evidence type="ECO:0000259" key="12">
    <source>
        <dbReference type="PROSITE" id="PS50939"/>
    </source>
</evidence>
<dbReference type="Proteomes" id="UP001190700">
    <property type="component" value="Unassembled WGS sequence"/>
</dbReference>
<keyword evidence="6" id="KW-0479">Metal-binding</keyword>
<dbReference type="InterPro" id="IPR006593">
    <property type="entry name" value="Cyt_b561/ferric_Rdtase_TM"/>
</dbReference>
<feature type="transmembrane region" description="Helical" evidence="11">
    <location>
        <begin position="111"/>
        <end position="133"/>
    </location>
</feature>
<evidence type="ECO:0000256" key="4">
    <source>
        <dbReference type="ARBA" id="ARBA00022617"/>
    </source>
</evidence>
<evidence type="ECO:0000256" key="6">
    <source>
        <dbReference type="ARBA" id="ARBA00022723"/>
    </source>
</evidence>
<evidence type="ECO:0000256" key="7">
    <source>
        <dbReference type="ARBA" id="ARBA00022982"/>
    </source>
</evidence>
<feature type="transmembrane region" description="Helical" evidence="11">
    <location>
        <begin position="7"/>
        <end position="25"/>
    </location>
</feature>
<dbReference type="EMBL" id="LGRX02010924">
    <property type="protein sequence ID" value="KAK3269487.1"/>
    <property type="molecule type" value="Genomic_DNA"/>
</dbReference>
<evidence type="ECO:0000256" key="9">
    <source>
        <dbReference type="ARBA" id="ARBA00023004"/>
    </source>
</evidence>
<dbReference type="Gene3D" id="1.20.120.1770">
    <property type="match status" value="1"/>
</dbReference>
<gene>
    <name evidence="13" type="ORF">CYMTET_22078</name>
</gene>
<keyword evidence="5 11" id="KW-0812">Transmembrane</keyword>
<comment type="subcellular location">
    <subcellularLocation>
        <location evidence="2">Membrane</location>
        <topology evidence="2">Multi-pass membrane protein</topology>
    </subcellularLocation>
</comment>
<feature type="transmembrane region" description="Helical" evidence="11">
    <location>
        <begin position="178"/>
        <end position="198"/>
    </location>
</feature>
<feature type="transmembrane region" description="Helical" evidence="11">
    <location>
        <begin position="73"/>
        <end position="91"/>
    </location>
</feature>
<evidence type="ECO:0000313" key="14">
    <source>
        <dbReference type="Proteomes" id="UP001190700"/>
    </source>
</evidence>
<dbReference type="GO" id="GO:0140575">
    <property type="term" value="F:transmembrane monodehydroascorbate reductase activity"/>
    <property type="evidence" value="ECO:0007669"/>
    <property type="project" value="InterPro"/>
</dbReference>
<feature type="transmembrane region" description="Helical" evidence="11">
    <location>
        <begin position="154"/>
        <end position="172"/>
    </location>
</feature>
<dbReference type="SMART" id="SM00665">
    <property type="entry name" value="B561"/>
    <property type="match status" value="1"/>
</dbReference>
<keyword evidence="14" id="KW-1185">Reference proteome</keyword>
<evidence type="ECO:0000256" key="11">
    <source>
        <dbReference type="SAM" id="Phobius"/>
    </source>
</evidence>
<proteinExistence type="predicted"/>
<comment type="cofactor">
    <cofactor evidence="1">
        <name>heme b</name>
        <dbReference type="ChEBI" id="CHEBI:60344"/>
    </cofactor>
</comment>
<keyword evidence="4" id="KW-0349">Heme</keyword>
<feature type="domain" description="Cytochrome b561" evidence="12">
    <location>
        <begin position="1"/>
        <end position="203"/>
    </location>
</feature>
<dbReference type="PROSITE" id="PS50939">
    <property type="entry name" value="CYTOCHROME_B561"/>
    <property type="match status" value="1"/>
</dbReference>
<dbReference type="Pfam" id="PF03188">
    <property type="entry name" value="Cytochrom_B561"/>
    <property type="match status" value="1"/>
</dbReference>
<reference evidence="13 14" key="1">
    <citation type="journal article" date="2015" name="Genome Biol. Evol.">
        <title>Comparative Genomics of a Bacterivorous Green Alga Reveals Evolutionary Causalities and Consequences of Phago-Mixotrophic Mode of Nutrition.</title>
        <authorList>
            <person name="Burns J.A."/>
            <person name="Paasch A."/>
            <person name="Narechania A."/>
            <person name="Kim E."/>
        </authorList>
    </citation>
    <scope>NUCLEOTIDE SEQUENCE [LARGE SCALE GENOMIC DNA]</scope>
    <source>
        <strain evidence="13 14">PLY_AMNH</strain>
    </source>
</reference>
<evidence type="ECO:0000256" key="3">
    <source>
        <dbReference type="ARBA" id="ARBA00022448"/>
    </source>
</evidence>
<evidence type="ECO:0000313" key="13">
    <source>
        <dbReference type="EMBL" id="KAK3269487.1"/>
    </source>
</evidence>
<feature type="transmembrane region" description="Helical" evidence="11">
    <location>
        <begin position="31"/>
        <end position="53"/>
    </location>
</feature>
<dbReference type="GO" id="GO:0016020">
    <property type="term" value="C:membrane"/>
    <property type="evidence" value="ECO:0007669"/>
    <property type="project" value="UniProtKB-SubCell"/>
</dbReference>
<dbReference type="GO" id="GO:0046872">
    <property type="term" value="F:metal ion binding"/>
    <property type="evidence" value="ECO:0007669"/>
    <property type="project" value="UniProtKB-KW"/>
</dbReference>
<keyword evidence="7" id="KW-0249">Electron transport</keyword>
<keyword evidence="8 11" id="KW-1133">Transmembrane helix</keyword>
<dbReference type="CDD" id="cd08761">
    <property type="entry name" value="Cyt_b561_CYB561D2_like"/>
    <property type="match status" value="1"/>
</dbReference>
<evidence type="ECO:0000256" key="1">
    <source>
        <dbReference type="ARBA" id="ARBA00001970"/>
    </source>
</evidence>
<dbReference type="InterPro" id="IPR045150">
    <property type="entry name" value="CYB561D1/2"/>
</dbReference>
<evidence type="ECO:0000256" key="10">
    <source>
        <dbReference type="ARBA" id="ARBA00023136"/>
    </source>
</evidence>
<dbReference type="PANTHER" id="PTHR15422">
    <property type="entry name" value="OS05G0565100 PROTEIN"/>
    <property type="match status" value="1"/>
</dbReference>
<organism evidence="13 14">
    <name type="scientific">Cymbomonas tetramitiformis</name>
    <dbReference type="NCBI Taxonomy" id="36881"/>
    <lineage>
        <taxon>Eukaryota</taxon>
        <taxon>Viridiplantae</taxon>
        <taxon>Chlorophyta</taxon>
        <taxon>Pyramimonadophyceae</taxon>
        <taxon>Pyramimonadales</taxon>
        <taxon>Pyramimonadaceae</taxon>
        <taxon>Cymbomonas</taxon>
    </lineage>
</organism>
<keyword evidence="10 11" id="KW-0472">Membrane</keyword>
<evidence type="ECO:0000256" key="5">
    <source>
        <dbReference type="ARBA" id="ARBA00022692"/>
    </source>
</evidence>
<evidence type="ECO:0000256" key="8">
    <source>
        <dbReference type="ARBA" id="ARBA00022989"/>
    </source>
</evidence>
<keyword evidence="3" id="KW-0813">Transport</keyword>
<comment type="caution">
    <text evidence="13">The sequence shown here is derived from an EMBL/GenBank/DDBJ whole genome shotgun (WGS) entry which is preliminary data.</text>
</comment>
<keyword evidence="9" id="KW-0408">Iron</keyword>
<evidence type="ECO:0000256" key="2">
    <source>
        <dbReference type="ARBA" id="ARBA00004141"/>
    </source>
</evidence>